<name>A0A0G1DN58_9BACT</name>
<organism evidence="1 2">
    <name type="scientific">Candidatus Magasanikbacteria bacterium GW2011_GWE2_42_7</name>
    <dbReference type="NCBI Taxonomy" id="1619052"/>
    <lineage>
        <taxon>Bacteria</taxon>
        <taxon>Candidatus Magasanikiibacteriota</taxon>
    </lineage>
</organism>
<reference evidence="1 2" key="1">
    <citation type="journal article" date="2015" name="Nature">
        <title>rRNA introns, odd ribosomes, and small enigmatic genomes across a large radiation of phyla.</title>
        <authorList>
            <person name="Brown C.T."/>
            <person name="Hug L.A."/>
            <person name="Thomas B.C."/>
            <person name="Sharon I."/>
            <person name="Castelle C.J."/>
            <person name="Singh A."/>
            <person name="Wilkins M.J."/>
            <person name="Williams K.H."/>
            <person name="Banfield J.F."/>
        </authorList>
    </citation>
    <scope>NUCLEOTIDE SEQUENCE [LARGE SCALE GENOMIC DNA]</scope>
</reference>
<sequence length="102" mass="11760">MFLQKQPYKKIFYSFIGWKNEGIKMKFNGSIDFWGEEVLAKRTLPEAPQGVVVIRTKENEIDGIGTPLGAHIEVQYYDVEMKDVNEIEKFFSDSGILVEPIE</sequence>
<gene>
    <name evidence="1" type="ORF">UV42_C0011G0019</name>
</gene>
<evidence type="ECO:0000313" key="1">
    <source>
        <dbReference type="EMBL" id="KKS72261.1"/>
    </source>
</evidence>
<evidence type="ECO:0000313" key="2">
    <source>
        <dbReference type="Proteomes" id="UP000033867"/>
    </source>
</evidence>
<comment type="caution">
    <text evidence="1">The sequence shown here is derived from an EMBL/GenBank/DDBJ whole genome shotgun (WGS) entry which is preliminary data.</text>
</comment>
<dbReference type="EMBL" id="LCEK01000011">
    <property type="protein sequence ID" value="KKS72261.1"/>
    <property type="molecule type" value="Genomic_DNA"/>
</dbReference>
<dbReference type="Proteomes" id="UP000033867">
    <property type="component" value="Unassembled WGS sequence"/>
</dbReference>
<proteinExistence type="predicted"/>
<accession>A0A0G1DN58</accession>
<protein>
    <submittedName>
        <fullName evidence="1">Uncharacterized protein</fullName>
    </submittedName>
</protein>
<dbReference type="AlphaFoldDB" id="A0A0G1DN58"/>